<protein>
    <submittedName>
        <fullName evidence="3">Glycosyltransferase family 9 protein</fullName>
    </submittedName>
</protein>
<keyword evidence="2" id="KW-0808">Transferase</keyword>
<evidence type="ECO:0000256" key="2">
    <source>
        <dbReference type="ARBA" id="ARBA00022679"/>
    </source>
</evidence>
<dbReference type="Proteomes" id="UP001431775">
    <property type="component" value="Unassembled WGS sequence"/>
</dbReference>
<gene>
    <name evidence="3" type="ORF">QJV33_03345</name>
</gene>
<name>A0ABT6Q620_9PROT</name>
<evidence type="ECO:0000313" key="3">
    <source>
        <dbReference type="EMBL" id="MDI2112332.1"/>
    </source>
</evidence>
<dbReference type="InterPro" id="IPR002201">
    <property type="entry name" value="Glyco_trans_9"/>
</dbReference>
<dbReference type="Pfam" id="PF01075">
    <property type="entry name" value="Glyco_transf_9"/>
    <property type="match status" value="1"/>
</dbReference>
<dbReference type="InterPro" id="IPR051199">
    <property type="entry name" value="LPS_LOS_Heptosyltrfase"/>
</dbReference>
<dbReference type="EMBL" id="JASBAN010000001">
    <property type="protein sequence ID" value="MDI2112332.1"/>
    <property type="molecule type" value="Genomic_DNA"/>
</dbReference>
<keyword evidence="4" id="KW-1185">Reference proteome</keyword>
<keyword evidence="1" id="KW-0328">Glycosyltransferase</keyword>
<reference evidence="3" key="1">
    <citation type="submission" date="2023-05" db="EMBL/GenBank/DDBJ databases">
        <title>Whole genome sequence of Commensalibacter sp.</title>
        <authorList>
            <person name="Charoenyingcharoen P."/>
            <person name="Yukphan P."/>
        </authorList>
    </citation>
    <scope>NUCLEOTIDE SEQUENCE</scope>
    <source>
        <strain evidence="3">TBRC 10068</strain>
    </source>
</reference>
<proteinExistence type="predicted"/>
<evidence type="ECO:0000256" key="1">
    <source>
        <dbReference type="ARBA" id="ARBA00022676"/>
    </source>
</evidence>
<dbReference type="RefSeq" id="WP_281463378.1">
    <property type="nucleotide sequence ID" value="NZ_JASBAN010000001.1"/>
</dbReference>
<organism evidence="3 4">
    <name type="scientific">Commensalibacter nepenthis</name>
    <dbReference type="NCBI Taxonomy" id="3043872"/>
    <lineage>
        <taxon>Bacteria</taxon>
        <taxon>Pseudomonadati</taxon>
        <taxon>Pseudomonadota</taxon>
        <taxon>Alphaproteobacteria</taxon>
        <taxon>Acetobacterales</taxon>
        <taxon>Acetobacteraceae</taxon>
    </lineage>
</organism>
<dbReference type="SUPFAM" id="SSF53756">
    <property type="entry name" value="UDP-Glycosyltransferase/glycogen phosphorylase"/>
    <property type="match status" value="1"/>
</dbReference>
<comment type="caution">
    <text evidence="3">The sequence shown here is derived from an EMBL/GenBank/DDBJ whole genome shotgun (WGS) entry which is preliminary data.</text>
</comment>
<accession>A0ABT6Q620</accession>
<sequence length="304" mass="34540">MTKRPLKILVIRLGALGDFMQSFHPFAAIRQHHQHDEITLLTTAPFVELAQHSPWFDRVIIDDKPHLLNLVGWLKLKQKLQGYDFVYDLQTSRRSSRYFKWAGRPKWSGIAKGASHFHDNPKRNDMHTIDRQHDQLLKTGLTDFPHPDLSWLLSESIEMPKPYVILIPGCSVKRPEKKWPIEYYGQIAQYLMEKGLQPVIVGGQSEENMVAVIKEHCPQIISLIGQTSLLQLGAVMKHAEFALGNDTGPMHLAAMVGCPCVVLFSSGSDPSLTAPRGDDVKIIYQENLKDLSVKRVAQELKWVH</sequence>
<dbReference type="CDD" id="cd03789">
    <property type="entry name" value="GT9_LPS_heptosyltransferase"/>
    <property type="match status" value="1"/>
</dbReference>
<dbReference type="PANTHER" id="PTHR30160">
    <property type="entry name" value="TETRAACYLDISACCHARIDE 4'-KINASE-RELATED"/>
    <property type="match status" value="1"/>
</dbReference>
<dbReference type="Gene3D" id="3.40.50.2000">
    <property type="entry name" value="Glycogen Phosphorylase B"/>
    <property type="match status" value="2"/>
</dbReference>
<evidence type="ECO:0000313" key="4">
    <source>
        <dbReference type="Proteomes" id="UP001431775"/>
    </source>
</evidence>